<feature type="transmembrane region" description="Helical" evidence="9">
    <location>
        <begin position="323"/>
        <end position="342"/>
    </location>
</feature>
<dbReference type="HAMAP" id="MF_01129">
    <property type="entry name" value="PPase_energized_pump"/>
    <property type="match status" value="1"/>
</dbReference>
<evidence type="ECO:0000256" key="9">
    <source>
        <dbReference type="HAMAP-Rule" id="MF_01129"/>
    </source>
</evidence>
<keyword evidence="11" id="KW-1185">Reference proteome</keyword>
<name>A0ABR5NLH7_9GAMM</name>
<accession>A0ABR5NLH7</accession>
<evidence type="ECO:0000256" key="4">
    <source>
        <dbReference type="ARBA" id="ARBA00022842"/>
    </source>
</evidence>
<evidence type="ECO:0000256" key="6">
    <source>
        <dbReference type="ARBA" id="ARBA00022989"/>
    </source>
</evidence>
<dbReference type="RefSeq" id="WP_055771948.1">
    <property type="nucleotide sequence ID" value="NZ_JAFKME010000006.1"/>
</dbReference>
<keyword evidence="10" id="KW-0378">Hydrolase</keyword>
<evidence type="ECO:0000256" key="7">
    <source>
        <dbReference type="ARBA" id="ARBA00023065"/>
    </source>
</evidence>
<comment type="subcellular location">
    <subcellularLocation>
        <location evidence="9">Cell membrane</location>
        <topology evidence="9">Multi-pass membrane protein</topology>
    </subcellularLocation>
    <subcellularLocation>
        <location evidence="1">Endomembrane system</location>
        <topology evidence="1">Multi-pass membrane protein</topology>
    </subcellularLocation>
</comment>
<reference evidence="10 11" key="1">
    <citation type="submission" date="2015-05" db="EMBL/GenBank/DDBJ databases">
        <title>Genome sequencing and analysis of members of genus Stenotrophomonas.</title>
        <authorList>
            <person name="Patil P.P."/>
            <person name="Midha S."/>
            <person name="Patil P.B."/>
        </authorList>
    </citation>
    <scope>NUCLEOTIDE SEQUENCE [LARGE SCALE GENOMIC DNA]</scope>
    <source>
        <strain evidence="10 11">DSM 12575</strain>
    </source>
</reference>
<evidence type="ECO:0000313" key="11">
    <source>
        <dbReference type="Proteomes" id="UP000050902"/>
    </source>
</evidence>
<comment type="catalytic activity">
    <reaction evidence="9">
        <text>diphosphate + H2O + H(+)(in) = 2 phosphate + 2 H(+)(out)</text>
        <dbReference type="Rhea" id="RHEA:13973"/>
        <dbReference type="ChEBI" id="CHEBI:15377"/>
        <dbReference type="ChEBI" id="CHEBI:15378"/>
        <dbReference type="ChEBI" id="CHEBI:33019"/>
        <dbReference type="ChEBI" id="CHEBI:43474"/>
        <dbReference type="EC" id="7.1.3.1"/>
    </reaction>
</comment>
<feature type="transmembrane region" description="Helical" evidence="9">
    <location>
        <begin position="463"/>
        <end position="480"/>
    </location>
</feature>
<dbReference type="Pfam" id="PF03030">
    <property type="entry name" value="H_PPase"/>
    <property type="match status" value="1"/>
</dbReference>
<comment type="function">
    <text evidence="9">Proton pump that utilizes the energy of pyrophosphate hydrolysis as the driving force for proton movement across the membrane. Generates a proton motive force.</text>
</comment>
<evidence type="ECO:0000313" key="10">
    <source>
        <dbReference type="EMBL" id="KRG58731.1"/>
    </source>
</evidence>
<sequence>MLEHYGLVFALACAVIAIAYGLFAARWVLRQPAGNPRMQEIASAIQEGARAYLNRQYLTIAIAGVVLFVLVGIFLSWYTAVGFAVGAVLSGAAGYIGMNVSVRANVRTAEAARNGMSAAMDVAFKGGAITGMLVVGLGLLGVAGYYLLLTRHLGVTGEAALHALVGLAFGSSLISIFARLGGGIFTKGADVGADLVGKVEAGIPEDDPRNPAVIADNVGDNVGDCAGMAADLFETYAVTVIATMLLGGLMIAEAGHNAVLYPLVLGGVSIIASIIGAFFVKVKTGGSIMGALYKGVIVSGVLAAIAFWPVTTQLMADSSYGATNLYLCALIGLVLTGLIVWITEYYTGTQYKPVQHVAQASTTGHGTNIIAGLGVSMKSTALPVVAVCAAIWGAFHFGGLYGIAIAATAMLSMAGMIVALDAYGPITDNAGGIAEMAELPSDIRDITDPLDAVGNTTKAVTKGYAIGSAALAALVLFADYTHNLQAAHPGESFAFDLSDHYVIIGLLIGGLIPYLFGAMAMEAVGRAAGAVVEEVRRQFRDIPGIMQGTGKPQYDKAVDMLTRSAIREMIVPSLLPVAVPIVVGLLLGPRALGGLLIGTIVTGLFVAISMTTGGGAWDNAKKYIEDGHFGGKGSEAHKAAVTGDTVGDPYKDTAGPAINPLIKIINIVALLLVPLL</sequence>
<dbReference type="NCBIfam" id="NF001960">
    <property type="entry name" value="PRK00733.3-5"/>
    <property type="match status" value="1"/>
</dbReference>
<proteinExistence type="inferred from homology"/>
<comment type="caution">
    <text evidence="9">Lacks conserved residue(s) required for the propagation of feature annotation.</text>
</comment>
<evidence type="ECO:0000256" key="1">
    <source>
        <dbReference type="ARBA" id="ARBA00004127"/>
    </source>
</evidence>
<keyword evidence="9" id="KW-0375">Hydrogen ion transport</keyword>
<dbReference type="NCBIfam" id="NF001951">
    <property type="entry name" value="PRK00733.1-2"/>
    <property type="match status" value="1"/>
</dbReference>
<comment type="cofactor">
    <cofactor evidence="9">
        <name>Mg(2+)</name>
        <dbReference type="ChEBI" id="CHEBI:18420"/>
    </cofactor>
</comment>
<feature type="transmembrane region" description="Helical" evidence="9">
    <location>
        <begin position="569"/>
        <end position="588"/>
    </location>
</feature>
<keyword evidence="7 9" id="KW-0406">Ion transport</keyword>
<comment type="caution">
    <text evidence="10">The sequence shown here is derived from an EMBL/GenBank/DDBJ whole genome shotgun (WGS) entry which is preliminary data.</text>
</comment>
<dbReference type="Proteomes" id="UP000050902">
    <property type="component" value="Unassembled WGS sequence"/>
</dbReference>
<dbReference type="EMBL" id="LDJG01000007">
    <property type="protein sequence ID" value="KRG58731.1"/>
    <property type="molecule type" value="Genomic_DNA"/>
</dbReference>
<evidence type="ECO:0000256" key="3">
    <source>
        <dbReference type="ARBA" id="ARBA00022692"/>
    </source>
</evidence>
<feature type="transmembrane region" description="Helical" evidence="9">
    <location>
        <begin position="6"/>
        <end position="29"/>
    </location>
</feature>
<feature type="transmembrane region" description="Helical" evidence="9">
    <location>
        <begin position="258"/>
        <end position="280"/>
    </location>
</feature>
<organism evidence="10 11">
    <name type="scientific">Stenotrophomonas nitritireducens</name>
    <dbReference type="NCBI Taxonomy" id="83617"/>
    <lineage>
        <taxon>Bacteria</taxon>
        <taxon>Pseudomonadati</taxon>
        <taxon>Pseudomonadota</taxon>
        <taxon>Gammaproteobacteria</taxon>
        <taxon>Lysobacterales</taxon>
        <taxon>Lysobacteraceae</taxon>
        <taxon>Stenotrophomonas</taxon>
    </lineage>
</organism>
<dbReference type="PANTHER" id="PTHR31998">
    <property type="entry name" value="K(+)-INSENSITIVE PYROPHOSPHATE-ENERGIZED PROTON PUMP"/>
    <property type="match status" value="1"/>
</dbReference>
<keyword evidence="2 9" id="KW-0813">Transport</keyword>
<protein>
    <recommendedName>
        <fullName evidence="9">K(+)-insensitive pyrophosphate-energized proton pump</fullName>
        <ecNumber evidence="9">7.1.3.1</ecNumber>
    </recommendedName>
    <alternativeName>
        <fullName evidence="9">Membrane-bound proton-translocating pyrophosphatase</fullName>
    </alternativeName>
    <alternativeName>
        <fullName evidence="9">Pyrophosphate-energized inorganic pyrophosphatase</fullName>
        <shortName evidence="9">H(+)-PPase</shortName>
    </alternativeName>
</protein>
<feature type="transmembrane region" description="Helical" evidence="9">
    <location>
        <begin position="500"/>
        <end position="517"/>
    </location>
</feature>
<evidence type="ECO:0000256" key="2">
    <source>
        <dbReference type="ARBA" id="ARBA00022448"/>
    </source>
</evidence>
<keyword evidence="3 9" id="KW-0812">Transmembrane</keyword>
<feature type="transmembrane region" description="Helical" evidence="9">
    <location>
        <begin position="400"/>
        <end position="420"/>
    </location>
</feature>
<gene>
    <name evidence="9 10" type="primary">hppA</name>
    <name evidence="10" type="ORF">ABB22_05960</name>
</gene>
<feature type="site" description="Determinant of potassium independence" evidence="9">
    <location>
        <position position="458"/>
    </location>
</feature>
<feature type="transmembrane region" description="Helical" evidence="9">
    <location>
        <begin position="159"/>
        <end position="178"/>
    </location>
</feature>
<evidence type="ECO:0000256" key="5">
    <source>
        <dbReference type="ARBA" id="ARBA00022967"/>
    </source>
</evidence>
<feature type="transmembrane region" description="Helical" evidence="9">
    <location>
        <begin position="83"/>
        <end position="102"/>
    </location>
</feature>
<dbReference type="NCBIfam" id="TIGR01104">
    <property type="entry name" value="V_PPase"/>
    <property type="match status" value="1"/>
</dbReference>
<keyword evidence="4 9" id="KW-0460">Magnesium</keyword>
<evidence type="ECO:0000256" key="8">
    <source>
        <dbReference type="ARBA" id="ARBA00023136"/>
    </source>
</evidence>
<feature type="transmembrane region" description="Helical" evidence="9">
    <location>
        <begin position="57"/>
        <end position="77"/>
    </location>
</feature>
<dbReference type="PIRSF" id="PIRSF001265">
    <property type="entry name" value="H+-PPase"/>
    <property type="match status" value="1"/>
</dbReference>
<dbReference type="GO" id="GO:0004427">
    <property type="term" value="F:inorganic diphosphate phosphatase activity"/>
    <property type="evidence" value="ECO:0007669"/>
    <property type="project" value="UniProtKB-EC"/>
</dbReference>
<dbReference type="EC" id="7.1.3.1" evidence="9"/>
<feature type="transmembrane region" description="Helical" evidence="9">
    <location>
        <begin position="235"/>
        <end position="252"/>
    </location>
</feature>
<feature type="transmembrane region" description="Helical" evidence="9">
    <location>
        <begin position="122"/>
        <end position="147"/>
    </location>
</feature>
<feature type="transmembrane region" description="Helical" evidence="9">
    <location>
        <begin position="369"/>
        <end position="394"/>
    </location>
</feature>
<comment type="subunit">
    <text evidence="9">Homodimer.</text>
</comment>
<feature type="transmembrane region" description="Helical" evidence="9">
    <location>
        <begin position="594"/>
        <end position="617"/>
    </location>
</feature>
<keyword evidence="6 9" id="KW-1133">Transmembrane helix</keyword>
<keyword evidence="5 9" id="KW-1278">Translocase</keyword>
<dbReference type="InterPro" id="IPR004131">
    <property type="entry name" value="PPase-energised_H-pump"/>
</dbReference>
<dbReference type="NCBIfam" id="NF001953">
    <property type="entry name" value="PRK00733.2-1"/>
    <property type="match status" value="1"/>
</dbReference>
<keyword evidence="9" id="KW-1003">Cell membrane</keyword>
<comment type="similarity">
    <text evidence="9">Belongs to the H(+)-translocating pyrophosphatase (TC 3.A.10) family. K(+)-insensitive subfamily.</text>
</comment>
<keyword evidence="8 9" id="KW-0472">Membrane</keyword>
<feature type="transmembrane region" description="Helical" evidence="9">
    <location>
        <begin position="292"/>
        <end position="311"/>
    </location>
</feature>